<sequence length="949" mass="107790">MAEGTRTQVQYRYNTSTVSYSVLDHRGPALVRLRVELVPYSRNLLQQLRQFIYQHNNQSCLQLAKSSLLLLVSLPSARLAIFEQLSDIFLKSVVANKEESNNELYSATQAIHATLMELLHRSPDAWTGIIDEWALNLLGLISQQCVDKIGIPASSSVDERLQYMMDNQATQFLIDIAKQCFNIKLNRNEGDCVNCLLETSVKYSNQFDWVLTHFASCFSSVLLPHLLLGGLKDFYQNSYKKDGIYVNEDSITSGVIRVLNYIAVQHPSEIRTSLLSFFSTSLGTSDKLDEMYLAAVPFFLYILSVSPVLLEISTIEFVRLWNHDLLMRLYEQSQRRNGYNLTTLVISVMQNVKTGAKELLQCFVSIARENDGSDNVANSEQNAIYNSCVRIMNSFLRHLQQLVQQKSGSSDENISSSTSAELLVPFLVELQKHKDVLCREMLKESGICQFWLIRILVLIGVYEGMDSAAELLSYIVLHAHTVEMACRLLGNILQLLTWESHPETKSFIRSRLVQSLQSRILKFANLLQHPNDEMSTIVLKLMIYLKPAEANMDVKTVSLMSQSLVTFFFQLLCTYEEHRTDHQNLLKSIKAVMIALCKQPMGPVFVLRRLVEDALLSPVNSEMLGNDNSELPDILRITGRRTKYTISSTMSEPHVSLLKANWSNQYDLIKTSGSKSLFHDGLIGRVHSNNNGLYNSNGVTNGSNIQEQVLLKTSLYVNILRECAKSNNEWDKRTKSGYVSPSGEPNSWTNVSRLEVLSITVVDLLSPDLIPVPKACYDDDFVKHPDTIERDIHVFKVFDKCPLLFDILKFIAEDPSAICNCDTILRSLLSVLLNYWLRNKESKVAESPAQLEMSCKLIKLLSVAGWIPNPVTSIHHLFSKCTPYQVYLLLMTAWKYLKDNKPRKPDQFITNRHSLPECKEEDNRLIRSLVQEKISDIGSHYAEFINGSI</sequence>
<organism evidence="3 4">
    <name type="scientific">Trichoplax adhaerens</name>
    <name type="common">Trichoplax reptans</name>
    <dbReference type="NCBI Taxonomy" id="10228"/>
    <lineage>
        <taxon>Eukaryota</taxon>
        <taxon>Metazoa</taxon>
        <taxon>Placozoa</taxon>
        <taxon>Uniplacotomia</taxon>
        <taxon>Trichoplacea</taxon>
        <taxon>Trichoplacidae</taxon>
        <taxon>Trichoplax</taxon>
    </lineage>
</organism>
<protein>
    <recommendedName>
        <fullName evidence="5">Integrator complex subunit 5 C-terminal domain-containing protein</fullName>
    </recommendedName>
</protein>
<evidence type="ECO:0000313" key="4">
    <source>
        <dbReference type="Proteomes" id="UP000009022"/>
    </source>
</evidence>
<feature type="domain" description="Integrator complex subunit 5 N-terminal" evidence="1">
    <location>
        <begin position="43"/>
        <end position="236"/>
    </location>
</feature>
<keyword evidence="4" id="KW-1185">Reference proteome</keyword>
<evidence type="ECO:0008006" key="5">
    <source>
        <dbReference type="Google" id="ProtNLM"/>
    </source>
</evidence>
<feature type="domain" description="Integrator complex subunit 5 C-terminal" evidence="2">
    <location>
        <begin position="487"/>
        <end position="912"/>
    </location>
</feature>
<dbReference type="GO" id="GO:0034472">
    <property type="term" value="P:snRNA 3'-end processing"/>
    <property type="evidence" value="ECO:0000318"/>
    <property type="project" value="GO_Central"/>
</dbReference>
<dbReference type="OMA" id="KDFCVHS"/>
<dbReference type="Pfam" id="PF14837">
    <property type="entry name" value="INTS5_N"/>
    <property type="match status" value="1"/>
</dbReference>
<dbReference type="EMBL" id="DS985241">
    <property type="protein sequence ID" value="EDV29370.1"/>
    <property type="molecule type" value="Genomic_DNA"/>
</dbReference>
<dbReference type="Proteomes" id="UP000009022">
    <property type="component" value="Unassembled WGS sequence"/>
</dbReference>
<dbReference type="AlphaFoldDB" id="B3RK36"/>
<proteinExistence type="predicted"/>
<dbReference type="eggNOG" id="ENOG502QPVK">
    <property type="taxonomic scope" value="Eukaryota"/>
</dbReference>
<dbReference type="FunCoup" id="B3RK36">
    <property type="interactions" value="1728"/>
</dbReference>
<dbReference type="KEGG" id="tad:TRIADDRAFT_51610"/>
<dbReference type="InParanoid" id="B3RK36"/>
<dbReference type="STRING" id="10228.B3RK36"/>
<dbReference type="InterPro" id="IPR029444">
    <property type="entry name" value="INTS5_C"/>
</dbReference>
<dbReference type="InterPro" id="IPR040316">
    <property type="entry name" value="INTS5"/>
</dbReference>
<evidence type="ECO:0000259" key="2">
    <source>
        <dbReference type="Pfam" id="PF14838"/>
    </source>
</evidence>
<accession>B3RK36</accession>
<dbReference type="HOGENOM" id="CLU_013732_0_0_1"/>
<reference evidence="3 4" key="1">
    <citation type="journal article" date="2008" name="Nature">
        <title>The Trichoplax genome and the nature of placozoans.</title>
        <authorList>
            <person name="Srivastava M."/>
            <person name="Begovic E."/>
            <person name="Chapman J."/>
            <person name="Putnam N.H."/>
            <person name="Hellsten U."/>
            <person name="Kawashima T."/>
            <person name="Kuo A."/>
            <person name="Mitros T."/>
            <person name="Salamov A."/>
            <person name="Carpenter M.L."/>
            <person name="Signorovitch A.Y."/>
            <person name="Moreno M.A."/>
            <person name="Kamm K."/>
            <person name="Grimwood J."/>
            <person name="Schmutz J."/>
            <person name="Shapiro H."/>
            <person name="Grigoriev I.V."/>
            <person name="Buss L.W."/>
            <person name="Schierwater B."/>
            <person name="Dellaporta S.L."/>
            <person name="Rokhsar D.S."/>
        </authorList>
    </citation>
    <scope>NUCLEOTIDE SEQUENCE [LARGE SCALE GENOMIC DNA]</scope>
    <source>
        <strain evidence="3 4">Grell-BS-1999</strain>
    </source>
</reference>
<dbReference type="InterPro" id="IPR029445">
    <property type="entry name" value="INTS5_N"/>
</dbReference>
<evidence type="ECO:0000313" key="3">
    <source>
        <dbReference type="EMBL" id="EDV29370.1"/>
    </source>
</evidence>
<dbReference type="CTD" id="6748981"/>
<dbReference type="PANTHER" id="PTHR31697">
    <property type="entry name" value="INTEGRATOR COMPLEX SUBUNIT 5"/>
    <property type="match status" value="1"/>
</dbReference>
<dbReference type="GeneID" id="6748981"/>
<dbReference type="Pfam" id="PF14838">
    <property type="entry name" value="INTS5_C"/>
    <property type="match status" value="2"/>
</dbReference>
<dbReference type="PANTHER" id="PTHR31697:SF2">
    <property type="entry name" value="INTEGRATOR COMPLEX SUBUNIT 5"/>
    <property type="match status" value="1"/>
</dbReference>
<dbReference type="GO" id="GO:0032039">
    <property type="term" value="C:integrator complex"/>
    <property type="evidence" value="ECO:0000318"/>
    <property type="project" value="GO_Central"/>
</dbReference>
<dbReference type="OrthoDB" id="69088at2759"/>
<name>B3RK36_TRIAD</name>
<dbReference type="RefSeq" id="XP_002108572.1">
    <property type="nucleotide sequence ID" value="XM_002108536.1"/>
</dbReference>
<evidence type="ECO:0000259" key="1">
    <source>
        <dbReference type="Pfam" id="PF14837"/>
    </source>
</evidence>
<dbReference type="PhylomeDB" id="B3RK36"/>
<gene>
    <name evidence="3" type="ORF">TRIADDRAFT_51610</name>
</gene>
<feature type="domain" description="Integrator complex subunit 5 C-terminal" evidence="2">
    <location>
        <begin position="255"/>
        <end position="483"/>
    </location>
</feature>